<dbReference type="RefSeq" id="WP_138592796.1">
    <property type="nucleotide sequence ID" value="NZ_PNBX01000074.1"/>
</dbReference>
<reference evidence="2 3" key="1">
    <citation type="submission" date="2018-01" db="EMBL/GenBank/DDBJ databases">
        <authorList>
            <person name="Paulsen S."/>
            <person name="Gram L.K."/>
        </authorList>
    </citation>
    <scope>NUCLEOTIDE SEQUENCE [LARGE SCALE GENOMIC DNA]</scope>
    <source>
        <strain evidence="2 3">S3790</strain>
    </source>
</reference>
<dbReference type="OrthoDB" id="7364083at2"/>
<dbReference type="EMBL" id="PNBX01000074">
    <property type="protein sequence ID" value="TMO66509.1"/>
    <property type="molecule type" value="Genomic_DNA"/>
</dbReference>
<dbReference type="InterPro" id="IPR004143">
    <property type="entry name" value="BPL_LPL_catalytic"/>
</dbReference>
<keyword evidence="2" id="KW-0436">Ligase</keyword>
<dbReference type="Pfam" id="PF21948">
    <property type="entry name" value="LplA-B_cat"/>
    <property type="match status" value="1"/>
</dbReference>
<comment type="caution">
    <text evidence="2">The sequence shown here is derived from an EMBL/GenBank/DDBJ whole genome shotgun (WGS) entry which is preliminary data.</text>
</comment>
<evidence type="ECO:0000313" key="2">
    <source>
        <dbReference type="EMBL" id="TMO66509.1"/>
    </source>
</evidence>
<reference evidence="3" key="2">
    <citation type="submission" date="2019-06" db="EMBL/GenBank/DDBJ databases">
        <title>Co-occurence of chitin degradation, pigmentation and bioactivity in marine Pseudoalteromonas.</title>
        <authorList>
            <person name="Sonnenschein E.C."/>
            <person name="Bech P.K."/>
        </authorList>
    </citation>
    <scope>NUCLEOTIDE SEQUENCE [LARGE SCALE GENOMIC DNA]</scope>
    <source>
        <strain evidence="3">S3790</strain>
    </source>
</reference>
<gene>
    <name evidence="2" type="ORF">CWC19_16050</name>
</gene>
<dbReference type="GO" id="GO:0016874">
    <property type="term" value="F:ligase activity"/>
    <property type="evidence" value="ECO:0007669"/>
    <property type="project" value="UniProtKB-KW"/>
</dbReference>
<evidence type="ECO:0000313" key="3">
    <source>
        <dbReference type="Proteomes" id="UP000307217"/>
    </source>
</evidence>
<dbReference type="PROSITE" id="PS51733">
    <property type="entry name" value="BPL_LPL_CATALYTIC"/>
    <property type="match status" value="1"/>
</dbReference>
<proteinExistence type="predicted"/>
<organism evidence="2 3">
    <name type="scientific">Pseudoalteromonas aurantia</name>
    <dbReference type="NCBI Taxonomy" id="43654"/>
    <lineage>
        <taxon>Bacteria</taxon>
        <taxon>Pseudomonadati</taxon>
        <taxon>Pseudomonadota</taxon>
        <taxon>Gammaproteobacteria</taxon>
        <taxon>Alteromonadales</taxon>
        <taxon>Pseudoalteromonadaceae</taxon>
        <taxon>Pseudoalteromonas</taxon>
    </lineage>
</organism>
<dbReference type="Gene3D" id="3.30.930.10">
    <property type="entry name" value="Bira Bifunctional Protein, Domain 2"/>
    <property type="match status" value="1"/>
</dbReference>
<accession>A0A5S3V5W3</accession>
<dbReference type="Proteomes" id="UP000307217">
    <property type="component" value="Unassembled WGS sequence"/>
</dbReference>
<feature type="domain" description="BPL/LPL catalytic" evidence="1">
    <location>
        <begin position="33"/>
        <end position="221"/>
    </location>
</feature>
<dbReference type="InterPro" id="IPR050664">
    <property type="entry name" value="Octanoyltrans_LipM/LipL"/>
</dbReference>
<dbReference type="PANTHER" id="PTHR43679:SF2">
    <property type="entry name" value="OCTANOYL-[GCVH]:PROTEIN N-OCTANOYLTRANSFERASE"/>
    <property type="match status" value="1"/>
</dbReference>
<sequence length="236" mass="26404">MEKSRIRLLRYPDVSVENVFEKEAELLQLHQANQLEQSLILWRTSTPTLVLPAGRKWPKTESLINELSAMGWQLFSRKTGGAPVPQTANVLNLSHLYNWSDSKPYSIISAYENLCVVLTHFLASYGIKSHIHATPGSYCDGDYNLNINGKKIIGTAQRVVIKKGGGHVVLAQACILIDAVLETLISPVNLCYEHSAMQERVKASVHTSLFEHIIERPSTEALFTRIQHAFVDSKLV</sequence>
<dbReference type="SUPFAM" id="SSF55681">
    <property type="entry name" value="Class II aaRS and biotin synthetases"/>
    <property type="match status" value="1"/>
</dbReference>
<protein>
    <submittedName>
        <fullName evidence="2">Lipoate--protein ligase</fullName>
    </submittedName>
</protein>
<dbReference type="InterPro" id="IPR045864">
    <property type="entry name" value="aa-tRNA-synth_II/BPL/LPL"/>
</dbReference>
<name>A0A5S3V5W3_9GAMM</name>
<dbReference type="PANTHER" id="PTHR43679">
    <property type="entry name" value="OCTANOYLTRANSFERASE LIPM-RELATED"/>
    <property type="match status" value="1"/>
</dbReference>
<dbReference type="AlphaFoldDB" id="A0A5S3V5W3"/>
<evidence type="ECO:0000259" key="1">
    <source>
        <dbReference type="PROSITE" id="PS51733"/>
    </source>
</evidence>